<sequence>MPLSSRITELGLSIPTSSKPLAVYVPAVRLPTTPEQIVVSGQVPLVDGAPLATGRVPNEVSIELAQECARRCVLNALAAVAGVVDGDLDRIDRVVRLGCFVACDASFTEHPKVANGASELLHELLGEKGRHARAAVGVPSLPLGVPVEIEFQFLLRP</sequence>
<dbReference type="InterPro" id="IPR035959">
    <property type="entry name" value="RutC-like_sf"/>
</dbReference>
<accession>A0A812VXT3</accession>
<dbReference type="Gene3D" id="3.30.1330.40">
    <property type="entry name" value="RutC-like"/>
    <property type="match status" value="1"/>
</dbReference>
<name>A0A812VXT3_9DINO</name>
<dbReference type="AlphaFoldDB" id="A0A812VXT3"/>
<evidence type="ECO:0000313" key="3">
    <source>
        <dbReference type="Proteomes" id="UP000601435"/>
    </source>
</evidence>
<organism evidence="2 3">
    <name type="scientific">Symbiodinium necroappetens</name>
    <dbReference type="NCBI Taxonomy" id="1628268"/>
    <lineage>
        <taxon>Eukaryota</taxon>
        <taxon>Sar</taxon>
        <taxon>Alveolata</taxon>
        <taxon>Dinophyceae</taxon>
        <taxon>Suessiales</taxon>
        <taxon>Symbiodiniaceae</taxon>
        <taxon>Symbiodinium</taxon>
    </lineage>
</organism>
<dbReference type="PANTHER" id="PTHR43760:SF1">
    <property type="entry name" value="ENDORIBONUCLEASE L-PSP_CHORISMATE MUTASE-LIKE DOMAIN-CONTAINING PROTEIN"/>
    <property type="match status" value="1"/>
</dbReference>
<dbReference type="InterPro" id="IPR013813">
    <property type="entry name" value="Endoribo_LPSP/chorism_mut-like"/>
</dbReference>
<evidence type="ECO:0000259" key="1">
    <source>
        <dbReference type="Pfam" id="PF14588"/>
    </source>
</evidence>
<evidence type="ECO:0000313" key="2">
    <source>
        <dbReference type="EMBL" id="CAE7662692.1"/>
    </source>
</evidence>
<dbReference type="OrthoDB" id="309640at2759"/>
<dbReference type="Pfam" id="PF14588">
    <property type="entry name" value="YjgF_endoribonc"/>
    <property type="match status" value="1"/>
</dbReference>
<protein>
    <submittedName>
        <fullName evidence="2">TCP17 protein</fullName>
    </submittedName>
</protein>
<comment type="caution">
    <text evidence="2">The sequence shown here is derived from an EMBL/GenBank/DDBJ whole genome shotgun (WGS) entry which is preliminary data.</text>
</comment>
<proteinExistence type="predicted"/>
<dbReference type="EMBL" id="CAJNJA010031986">
    <property type="protein sequence ID" value="CAE7662692.1"/>
    <property type="molecule type" value="Genomic_DNA"/>
</dbReference>
<reference evidence="2" key="1">
    <citation type="submission" date="2021-02" db="EMBL/GenBank/DDBJ databases">
        <authorList>
            <person name="Dougan E. K."/>
            <person name="Rhodes N."/>
            <person name="Thang M."/>
            <person name="Chan C."/>
        </authorList>
    </citation>
    <scope>NUCLEOTIDE SEQUENCE</scope>
</reference>
<gene>
    <name evidence="2" type="primary">TCP17</name>
    <name evidence="2" type="ORF">SNEC2469_LOCUS18866</name>
</gene>
<feature type="domain" description="Endoribonuclease L-PSP/chorismate mutase-like" evidence="1">
    <location>
        <begin position="5"/>
        <end position="144"/>
    </location>
</feature>
<dbReference type="Proteomes" id="UP000601435">
    <property type="component" value="Unassembled WGS sequence"/>
</dbReference>
<keyword evidence="3" id="KW-1185">Reference proteome</keyword>
<dbReference type="SUPFAM" id="SSF55298">
    <property type="entry name" value="YjgF-like"/>
    <property type="match status" value="1"/>
</dbReference>
<dbReference type="PANTHER" id="PTHR43760">
    <property type="entry name" value="ENDORIBONUCLEASE-RELATED"/>
    <property type="match status" value="1"/>
</dbReference>
<dbReference type="CDD" id="cd02199">
    <property type="entry name" value="YjgF_YER057c_UK114_like_1"/>
    <property type="match status" value="1"/>
</dbReference>